<protein>
    <recommendedName>
        <fullName evidence="1">Stress-response A/B barrel domain-containing protein</fullName>
    </recommendedName>
</protein>
<dbReference type="InterPro" id="IPR011008">
    <property type="entry name" value="Dimeric_a/b-barrel"/>
</dbReference>
<accession>A0ABP0BQ34</accession>
<evidence type="ECO:0000259" key="1">
    <source>
        <dbReference type="PROSITE" id="PS51502"/>
    </source>
</evidence>
<reference evidence="2 3" key="1">
    <citation type="submission" date="2024-01" db="EMBL/GenBank/DDBJ databases">
        <authorList>
            <person name="Allen C."/>
            <person name="Tagirdzhanova G."/>
        </authorList>
    </citation>
    <scope>NUCLEOTIDE SEQUENCE [LARGE SCALE GENOMIC DNA]</scope>
</reference>
<dbReference type="InterPro" id="IPR013097">
    <property type="entry name" value="Dabb"/>
</dbReference>
<dbReference type="SUPFAM" id="SSF54909">
    <property type="entry name" value="Dimeric alpha+beta barrel"/>
    <property type="match status" value="1"/>
</dbReference>
<proteinExistence type="predicted"/>
<keyword evidence="3" id="KW-1185">Reference proteome</keyword>
<organism evidence="2 3">
    <name type="scientific">Sporothrix bragantina</name>
    <dbReference type="NCBI Taxonomy" id="671064"/>
    <lineage>
        <taxon>Eukaryota</taxon>
        <taxon>Fungi</taxon>
        <taxon>Dikarya</taxon>
        <taxon>Ascomycota</taxon>
        <taxon>Pezizomycotina</taxon>
        <taxon>Sordariomycetes</taxon>
        <taxon>Sordariomycetidae</taxon>
        <taxon>Ophiostomatales</taxon>
        <taxon>Ophiostomataceae</taxon>
        <taxon>Sporothrix</taxon>
    </lineage>
</organism>
<dbReference type="SMART" id="SM00886">
    <property type="entry name" value="Dabb"/>
    <property type="match status" value="1"/>
</dbReference>
<sequence>MPLTRVTYFKVPKAADQQALVALYRAMPTKALKDGKPYIRSVRAGPAKDDPRSKGFTFAAISVFDSLADMQYYDSGCAAHAELRSFAQSVHEGAMVVYFEDAIGAEEATGSQ</sequence>
<evidence type="ECO:0000313" key="3">
    <source>
        <dbReference type="Proteomes" id="UP001642406"/>
    </source>
</evidence>
<dbReference type="Pfam" id="PF07876">
    <property type="entry name" value="Dabb"/>
    <property type="match status" value="1"/>
</dbReference>
<dbReference type="Gene3D" id="3.30.70.100">
    <property type="match status" value="1"/>
</dbReference>
<name>A0ABP0BQ34_9PEZI</name>
<dbReference type="PROSITE" id="PS51502">
    <property type="entry name" value="S_R_A_B_BARREL"/>
    <property type="match status" value="1"/>
</dbReference>
<evidence type="ECO:0000313" key="2">
    <source>
        <dbReference type="EMBL" id="CAK7221621.1"/>
    </source>
</evidence>
<gene>
    <name evidence="2" type="ORF">SBRCBS47491_004591</name>
</gene>
<dbReference type="EMBL" id="CAWUHC010000035">
    <property type="protein sequence ID" value="CAK7221621.1"/>
    <property type="molecule type" value="Genomic_DNA"/>
</dbReference>
<feature type="domain" description="Stress-response A/B barrel" evidence="1">
    <location>
        <begin position="3"/>
        <end position="99"/>
    </location>
</feature>
<dbReference type="Proteomes" id="UP001642406">
    <property type="component" value="Unassembled WGS sequence"/>
</dbReference>
<comment type="caution">
    <text evidence="2">The sequence shown here is derived from an EMBL/GenBank/DDBJ whole genome shotgun (WGS) entry which is preliminary data.</text>
</comment>